<evidence type="ECO:0000259" key="1">
    <source>
        <dbReference type="Pfam" id="PF05239"/>
    </source>
</evidence>
<dbReference type="GO" id="GO:0030077">
    <property type="term" value="C:plasma membrane light-harvesting complex"/>
    <property type="evidence" value="ECO:0007669"/>
    <property type="project" value="InterPro"/>
</dbReference>
<dbReference type="InterPro" id="IPR014747">
    <property type="entry name" value="Bac_photo_RC_H_C"/>
</dbReference>
<proteinExistence type="predicted"/>
<dbReference type="AlphaFoldDB" id="A0A7G6VSA1"/>
<dbReference type="RefSeq" id="WP_185883857.1">
    <property type="nucleotide sequence ID" value="NZ_CP060052.1"/>
</dbReference>
<evidence type="ECO:0000313" key="2">
    <source>
        <dbReference type="EMBL" id="QNE04616.1"/>
    </source>
</evidence>
<dbReference type="Gene3D" id="3.90.50.10">
    <property type="entry name" value="Photosynthetic Reaction Center, subunit H, domain 2"/>
    <property type="match status" value="1"/>
</dbReference>
<feature type="domain" description="PRC-barrel" evidence="1">
    <location>
        <begin position="25"/>
        <end position="63"/>
    </location>
</feature>
<sequence length="97" mass="11195">MTDTHDRFDELEDLGHWQLVNHEQDIRGFPVMDQTGKSYGTIKDLLVDKTKEHVAAVRLDDGRMVAASNLEIRNREVIYHNDSAASRMDYARVRRPG</sequence>
<dbReference type="SUPFAM" id="SSF50346">
    <property type="entry name" value="PRC-barrel domain"/>
    <property type="match status" value="1"/>
</dbReference>
<protein>
    <submittedName>
        <fullName evidence="2">PRC-barrel domain-containing protein</fullName>
    </submittedName>
</protein>
<organism evidence="2 3">
    <name type="scientific">Croceicoccus marinus</name>
    <dbReference type="NCBI Taxonomy" id="450378"/>
    <lineage>
        <taxon>Bacteria</taxon>
        <taxon>Pseudomonadati</taxon>
        <taxon>Pseudomonadota</taxon>
        <taxon>Alphaproteobacteria</taxon>
        <taxon>Sphingomonadales</taxon>
        <taxon>Erythrobacteraceae</taxon>
        <taxon>Croceicoccus</taxon>
    </lineage>
</organism>
<reference evidence="2 3" key="1">
    <citation type="submission" date="2020-08" db="EMBL/GenBank/DDBJ databases">
        <authorList>
            <person name="Liu G."/>
            <person name="Sun C."/>
        </authorList>
    </citation>
    <scope>NUCLEOTIDE SEQUENCE [LARGE SCALE GENOMIC DNA]</scope>
    <source>
        <strain evidence="2 3">OT19</strain>
    </source>
</reference>
<dbReference type="Pfam" id="PF05239">
    <property type="entry name" value="PRC"/>
    <property type="match status" value="1"/>
</dbReference>
<dbReference type="InterPro" id="IPR011033">
    <property type="entry name" value="PRC_barrel-like_sf"/>
</dbReference>
<dbReference type="InterPro" id="IPR027275">
    <property type="entry name" value="PRC-brl_dom"/>
</dbReference>
<dbReference type="EMBL" id="CP060052">
    <property type="protein sequence ID" value="QNE04616.1"/>
    <property type="molecule type" value="Genomic_DNA"/>
</dbReference>
<name>A0A7G6VSA1_9SPHN</name>
<gene>
    <name evidence="2" type="ORF">H4O24_11690</name>
</gene>
<accession>A0A7G6VSA1</accession>
<evidence type="ECO:0000313" key="3">
    <source>
        <dbReference type="Proteomes" id="UP000515297"/>
    </source>
</evidence>
<dbReference type="Proteomes" id="UP000515297">
    <property type="component" value="Chromosome"/>
</dbReference>
<dbReference type="GO" id="GO:0019684">
    <property type="term" value="P:photosynthesis, light reaction"/>
    <property type="evidence" value="ECO:0007669"/>
    <property type="project" value="InterPro"/>
</dbReference>